<proteinExistence type="inferred from homology"/>
<comment type="caution">
    <text evidence="11">The sequence shown here is derived from an EMBL/GenBank/DDBJ whole genome shotgun (WGS) entry which is preliminary data.</text>
</comment>
<keyword evidence="7 8" id="KW-0012">Acyltransferase</keyword>
<feature type="transmembrane region" description="Helical" evidence="8">
    <location>
        <begin position="267"/>
        <end position="290"/>
    </location>
</feature>
<organism evidence="11 12">
    <name type="scientific">Dictyostelium discoideum</name>
    <name type="common">Social amoeba</name>
    <dbReference type="NCBI Taxonomy" id="44689"/>
    <lineage>
        <taxon>Eukaryota</taxon>
        <taxon>Amoebozoa</taxon>
        <taxon>Evosea</taxon>
        <taxon>Eumycetozoa</taxon>
        <taxon>Dictyostelia</taxon>
        <taxon>Dictyosteliales</taxon>
        <taxon>Dictyosteliaceae</taxon>
        <taxon>Dictyostelium</taxon>
    </lineage>
</organism>
<dbReference type="InParanoid" id="Q54RL6"/>
<dbReference type="GlyGen" id="Q54RL6">
    <property type="glycosylation" value="1 site"/>
</dbReference>
<dbReference type="Proteomes" id="UP000002195">
    <property type="component" value="Unassembled WGS sequence"/>
</dbReference>
<dbReference type="PANTHER" id="PTHR22883">
    <property type="entry name" value="ZINC FINGER DHHC DOMAIN CONTAINING PROTEIN"/>
    <property type="match status" value="1"/>
</dbReference>
<evidence type="ECO:0000259" key="10">
    <source>
        <dbReference type="Pfam" id="PF01529"/>
    </source>
</evidence>
<keyword evidence="3 8" id="KW-0812">Transmembrane</keyword>
<evidence type="ECO:0000256" key="9">
    <source>
        <dbReference type="SAM" id="MobiDB-lite"/>
    </source>
</evidence>
<dbReference type="dictyBase" id="DDB_G0283039"/>
<dbReference type="HOGENOM" id="CLU_042181_0_0_1"/>
<evidence type="ECO:0000313" key="12">
    <source>
        <dbReference type="Proteomes" id="UP000002195"/>
    </source>
</evidence>
<dbReference type="PROSITE" id="PS50216">
    <property type="entry name" value="DHHC"/>
    <property type="match status" value="1"/>
</dbReference>
<dbReference type="VEuPathDB" id="AmoebaDB:DDB_G0283039"/>
<dbReference type="FunCoup" id="Q54RL6">
    <property type="interactions" value="191"/>
</dbReference>
<dbReference type="GO" id="GO:0005794">
    <property type="term" value="C:Golgi apparatus"/>
    <property type="evidence" value="ECO:0000318"/>
    <property type="project" value="GO_Central"/>
</dbReference>
<dbReference type="PaxDb" id="44689-DDB0185344"/>
<name>Q54RL6_DICDI</name>
<feature type="domain" description="Palmitoyltransferase DHHC" evidence="10">
    <location>
        <begin position="160"/>
        <end position="305"/>
    </location>
</feature>
<sequence>MDIFLVLIGCYVVFAVTILYTLLLGQSEFHRDGCVGSLYIFLTSGLQDWCVGFFARCCPKKLKNGSASCYNYFMYKPNRILQGFYLTLVLSGFYFFYFDCFPYIGGPYISSNHKYGAFFAISFTLFTFVLSSNSTPGYINDSNYKLFKNSYPYDRYLYIKKNCESCNFIKPARSKHCRICDRCVGRFDHHCPWINNCVGENNLRYFLLFVFSTSMLCMYGAYLCGFSMYSFMKINDVKNLGYTKDGVWTPIPTAILLKYIAFESRSILPLGAFCFVISLFLFYFFFYHIWLISKNTTTNESYKWQDIKDQIKIERLKQKIIDHEKLEKDNDNNNKKDNNKKDNNKKNNNKKDNNKKDNKKENNNDSIVEKVNEIIKNEIGDSDEEGTNLNKLKKRNKRQQLSSKESKDKDEFYTTLPLPKTFKELKNIYNKGLISNLLEVLLPKKV</sequence>
<dbReference type="OMA" id="PARSKWC"/>
<feature type="transmembrane region" description="Helical" evidence="8">
    <location>
        <begin position="6"/>
        <end position="25"/>
    </location>
</feature>
<evidence type="ECO:0000313" key="11">
    <source>
        <dbReference type="EMBL" id="EAL65963.1"/>
    </source>
</evidence>
<evidence type="ECO:0000256" key="2">
    <source>
        <dbReference type="ARBA" id="ARBA00022679"/>
    </source>
</evidence>
<accession>Q54RL6</accession>
<dbReference type="Pfam" id="PF01529">
    <property type="entry name" value="DHHC"/>
    <property type="match status" value="1"/>
</dbReference>
<comment type="similarity">
    <text evidence="8">Belongs to the DHHC palmitoyltransferase family.</text>
</comment>
<comment type="domain">
    <text evidence="8">The DHHC domain is required for palmitoyltransferase activity.</text>
</comment>
<feature type="transmembrane region" description="Helical" evidence="8">
    <location>
        <begin position="37"/>
        <end position="55"/>
    </location>
</feature>
<comment type="subcellular location">
    <subcellularLocation>
        <location evidence="1">Membrane</location>
        <topology evidence="1">Multi-pass membrane protein</topology>
    </subcellularLocation>
</comment>
<feature type="region of interest" description="Disordered" evidence="9">
    <location>
        <begin position="324"/>
        <end position="367"/>
    </location>
</feature>
<reference evidence="11 12" key="1">
    <citation type="journal article" date="2005" name="Nature">
        <title>The genome of the social amoeba Dictyostelium discoideum.</title>
        <authorList>
            <consortium name="The Dictyostelium discoideum Sequencing Consortium"/>
            <person name="Eichinger L."/>
            <person name="Pachebat J.A."/>
            <person name="Glockner G."/>
            <person name="Rajandream M.A."/>
            <person name="Sucgang R."/>
            <person name="Berriman M."/>
            <person name="Song J."/>
            <person name="Olsen R."/>
            <person name="Szafranski K."/>
            <person name="Xu Q."/>
            <person name="Tunggal B."/>
            <person name="Kummerfeld S."/>
            <person name="Madera M."/>
            <person name="Konfortov B.A."/>
            <person name="Rivero F."/>
            <person name="Bankier A.T."/>
            <person name="Lehmann R."/>
            <person name="Hamlin N."/>
            <person name="Davies R."/>
            <person name="Gaudet P."/>
            <person name="Fey P."/>
            <person name="Pilcher K."/>
            <person name="Chen G."/>
            <person name="Saunders D."/>
            <person name="Sodergren E."/>
            <person name="Davis P."/>
            <person name="Kerhornou A."/>
            <person name="Nie X."/>
            <person name="Hall N."/>
            <person name="Anjard C."/>
            <person name="Hemphill L."/>
            <person name="Bason N."/>
            <person name="Farbrother P."/>
            <person name="Desany B."/>
            <person name="Just E."/>
            <person name="Morio T."/>
            <person name="Rost R."/>
            <person name="Churcher C."/>
            <person name="Cooper J."/>
            <person name="Haydock S."/>
            <person name="van Driessche N."/>
            <person name="Cronin A."/>
            <person name="Goodhead I."/>
            <person name="Muzny D."/>
            <person name="Mourier T."/>
            <person name="Pain A."/>
            <person name="Lu M."/>
            <person name="Harper D."/>
            <person name="Lindsay R."/>
            <person name="Hauser H."/>
            <person name="James K."/>
            <person name="Quiles M."/>
            <person name="Madan Babu M."/>
            <person name="Saito T."/>
            <person name="Buchrieser C."/>
            <person name="Wardroper A."/>
            <person name="Felder M."/>
            <person name="Thangavelu M."/>
            <person name="Johnson D."/>
            <person name="Knights A."/>
            <person name="Loulseged H."/>
            <person name="Mungall K."/>
            <person name="Oliver K."/>
            <person name="Price C."/>
            <person name="Quail M.A."/>
            <person name="Urushihara H."/>
            <person name="Hernandez J."/>
            <person name="Rabbinowitsch E."/>
            <person name="Steffen D."/>
            <person name="Sanders M."/>
            <person name="Ma J."/>
            <person name="Kohara Y."/>
            <person name="Sharp S."/>
            <person name="Simmonds M."/>
            <person name="Spiegler S."/>
            <person name="Tivey A."/>
            <person name="Sugano S."/>
            <person name="White B."/>
            <person name="Walker D."/>
            <person name="Woodward J."/>
            <person name="Winckler T."/>
            <person name="Tanaka Y."/>
            <person name="Shaulsky G."/>
            <person name="Schleicher M."/>
            <person name="Weinstock G."/>
            <person name="Rosenthal A."/>
            <person name="Cox E.C."/>
            <person name="Chisholm R.L."/>
            <person name="Gibbs R."/>
            <person name="Loomis W.F."/>
            <person name="Platzer M."/>
            <person name="Kay R.R."/>
            <person name="Williams J."/>
            <person name="Dear P.H."/>
            <person name="Noegel A.A."/>
            <person name="Barrell B."/>
            <person name="Kuspa A."/>
        </authorList>
    </citation>
    <scope>NUCLEOTIDE SEQUENCE [LARGE SCALE GENOMIC DNA]</scope>
    <source>
        <strain evidence="11 12">AX4</strain>
    </source>
</reference>
<dbReference type="eggNOG" id="KOG1312">
    <property type="taxonomic scope" value="Eukaryota"/>
</dbReference>
<protein>
    <recommendedName>
        <fullName evidence="8">Palmitoyltransferase</fullName>
        <ecNumber evidence="8">2.3.1.225</ecNumber>
    </recommendedName>
</protein>
<feature type="transmembrane region" description="Helical" evidence="8">
    <location>
        <begin position="205"/>
        <end position="229"/>
    </location>
</feature>
<dbReference type="PANTHER" id="PTHR22883:SF473">
    <property type="entry name" value="PALMITOYLTRANSFERASE"/>
    <property type="match status" value="1"/>
</dbReference>
<evidence type="ECO:0000256" key="7">
    <source>
        <dbReference type="ARBA" id="ARBA00023315"/>
    </source>
</evidence>
<gene>
    <name evidence="11" type="ORF">DDB_G0283039</name>
</gene>
<feature type="region of interest" description="Disordered" evidence="9">
    <location>
        <begin position="382"/>
        <end position="409"/>
    </location>
</feature>
<dbReference type="GO" id="GO:0005783">
    <property type="term" value="C:endoplasmic reticulum"/>
    <property type="evidence" value="ECO:0000318"/>
    <property type="project" value="GO_Central"/>
</dbReference>
<dbReference type="GO" id="GO:0019706">
    <property type="term" value="F:protein-cysteine S-palmitoyltransferase activity"/>
    <property type="evidence" value="ECO:0000318"/>
    <property type="project" value="GO_Central"/>
</dbReference>
<evidence type="ECO:0000256" key="1">
    <source>
        <dbReference type="ARBA" id="ARBA00004141"/>
    </source>
</evidence>
<comment type="catalytic activity">
    <reaction evidence="8">
        <text>L-cysteinyl-[protein] + hexadecanoyl-CoA = S-hexadecanoyl-L-cysteinyl-[protein] + CoA</text>
        <dbReference type="Rhea" id="RHEA:36683"/>
        <dbReference type="Rhea" id="RHEA-COMP:10131"/>
        <dbReference type="Rhea" id="RHEA-COMP:11032"/>
        <dbReference type="ChEBI" id="CHEBI:29950"/>
        <dbReference type="ChEBI" id="CHEBI:57287"/>
        <dbReference type="ChEBI" id="CHEBI:57379"/>
        <dbReference type="ChEBI" id="CHEBI:74151"/>
        <dbReference type="EC" id="2.3.1.225"/>
    </reaction>
</comment>
<keyword evidence="6" id="KW-0325">Glycoprotein</keyword>
<feature type="transmembrane region" description="Helical" evidence="8">
    <location>
        <begin position="116"/>
        <end position="139"/>
    </location>
</feature>
<dbReference type="PhylomeDB" id="Q54RL6"/>
<dbReference type="EC" id="2.3.1.225" evidence="8"/>
<dbReference type="GO" id="GO:0016020">
    <property type="term" value="C:membrane"/>
    <property type="evidence" value="ECO:0007669"/>
    <property type="project" value="UniProtKB-SubCell"/>
</dbReference>
<dbReference type="AlphaFoldDB" id="Q54RL6"/>
<evidence type="ECO:0000256" key="8">
    <source>
        <dbReference type="RuleBase" id="RU079119"/>
    </source>
</evidence>
<evidence type="ECO:0000256" key="4">
    <source>
        <dbReference type="ARBA" id="ARBA00022989"/>
    </source>
</evidence>
<keyword evidence="4 8" id="KW-1133">Transmembrane helix</keyword>
<dbReference type="InterPro" id="IPR039859">
    <property type="entry name" value="PFA4/ZDH16/20/ERF2-like"/>
</dbReference>
<keyword evidence="5 8" id="KW-0472">Membrane</keyword>
<dbReference type="SMR" id="Q54RL6"/>
<dbReference type="KEGG" id="ddi:DDB_G0283039"/>
<evidence type="ECO:0000256" key="5">
    <source>
        <dbReference type="ARBA" id="ARBA00023136"/>
    </source>
</evidence>
<dbReference type="InterPro" id="IPR001594">
    <property type="entry name" value="Palmitoyltrfase_DHHC"/>
</dbReference>
<feature type="transmembrane region" description="Helical" evidence="8">
    <location>
        <begin position="83"/>
        <end position="104"/>
    </location>
</feature>
<evidence type="ECO:0000256" key="6">
    <source>
        <dbReference type="ARBA" id="ARBA00023180"/>
    </source>
</evidence>
<keyword evidence="12" id="KW-1185">Reference proteome</keyword>
<keyword evidence="2 8" id="KW-0808">Transferase</keyword>
<dbReference type="GeneID" id="8623906"/>
<dbReference type="GO" id="GO:0006612">
    <property type="term" value="P:protein targeting to membrane"/>
    <property type="evidence" value="ECO:0000318"/>
    <property type="project" value="GO_Central"/>
</dbReference>
<dbReference type="RefSeq" id="XP_639335.1">
    <property type="nucleotide sequence ID" value="XM_634243.1"/>
</dbReference>
<evidence type="ECO:0000256" key="3">
    <source>
        <dbReference type="ARBA" id="ARBA00022692"/>
    </source>
</evidence>
<dbReference type="EMBL" id="AAFI02000049">
    <property type="protein sequence ID" value="EAL65963.1"/>
    <property type="molecule type" value="Genomic_DNA"/>
</dbReference>